<dbReference type="GO" id="GO:0005886">
    <property type="term" value="C:plasma membrane"/>
    <property type="evidence" value="ECO:0007669"/>
    <property type="project" value="UniProtKB-SubCell"/>
</dbReference>
<name>Q2RUQ9_RHORT</name>
<feature type="transmembrane region" description="Helical" evidence="9">
    <location>
        <begin position="129"/>
        <end position="153"/>
    </location>
</feature>
<dbReference type="STRING" id="269796.Rru_A1335"/>
<dbReference type="AlphaFoldDB" id="Q2RUQ9"/>
<evidence type="ECO:0000256" key="4">
    <source>
        <dbReference type="ARBA" id="ARBA00022519"/>
    </source>
</evidence>
<evidence type="ECO:0000256" key="3">
    <source>
        <dbReference type="ARBA" id="ARBA00022475"/>
    </source>
</evidence>
<reference evidence="10 11" key="1">
    <citation type="journal article" date="2011" name="Stand. Genomic Sci.">
        <title>Complete genome sequence of Rhodospirillum rubrum type strain (S1).</title>
        <authorList>
            <person name="Munk A.C."/>
            <person name="Copeland A."/>
            <person name="Lucas S."/>
            <person name="Lapidus A."/>
            <person name="Del Rio T.G."/>
            <person name="Barry K."/>
            <person name="Detter J.C."/>
            <person name="Hammon N."/>
            <person name="Israni S."/>
            <person name="Pitluck S."/>
            <person name="Brettin T."/>
            <person name="Bruce D."/>
            <person name="Han C."/>
            <person name="Tapia R."/>
            <person name="Gilna P."/>
            <person name="Schmutz J."/>
            <person name="Larimer F."/>
            <person name="Land M."/>
            <person name="Kyrpides N.C."/>
            <person name="Mavromatis K."/>
            <person name="Richardson P."/>
            <person name="Rohde M."/>
            <person name="Goker M."/>
            <person name="Klenk H.P."/>
            <person name="Zhang Y."/>
            <person name="Roberts G.P."/>
            <person name="Reslewic S."/>
            <person name="Schwartz D.C."/>
        </authorList>
    </citation>
    <scope>NUCLEOTIDE SEQUENCE [LARGE SCALE GENOMIC DNA]</scope>
    <source>
        <strain evidence="11">ATCC 11170 / ATH 1.1.1 / DSM 467 / LMG 4362 / NCIMB 8255 / S1</strain>
    </source>
</reference>
<sequence>MSDRQLNFLILVNLSVLVAAVALAGPTFVNTYNLQSMAAQVPELGLLAIGVMLAMVSGNGGIDLSGIALANLSGIVAAIVVPHWVSPDAAPMAFTLSFAAVALAVGLIGGLINGLLISRAELTPIIATLGTQLAFTGVAIVLTNGSALGLGYIEPLDDFGNAPVFGVPICFALFIVIAAVIGVVLRFTPFGMRLFLLGSNAKAARYAGINLRRMILVTYTLCGVLASVAGIIIGARTSSMKWDYGSSYVMIAILIAVMAGVRPDGGYGRVICVVLSATALQALSSMFNFLNISNFFRDCAWGLLLLIFLAVSRVDLRSWLPRRDREAGSAPSRPLPGAQCPAPGTAAPPSRPE</sequence>
<feature type="transmembrane region" description="Helical" evidence="9">
    <location>
        <begin position="245"/>
        <end position="263"/>
    </location>
</feature>
<protein>
    <submittedName>
        <fullName evidence="10">Inner-membrane translocator</fullName>
    </submittedName>
</protein>
<keyword evidence="11" id="KW-1185">Reference proteome</keyword>
<feature type="region of interest" description="Disordered" evidence="8">
    <location>
        <begin position="325"/>
        <end position="353"/>
    </location>
</feature>
<dbReference type="Pfam" id="PF02653">
    <property type="entry name" value="BPD_transp_2"/>
    <property type="match status" value="1"/>
</dbReference>
<dbReference type="CDD" id="cd06579">
    <property type="entry name" value="TM_PBP1_transp_AraH_like"/>
    <property type="match status" value="1"/>
</dbReference>
<evidence type="ECO:0000256" key="8">
    <source>
        <dbReference type="SAM" id="MobiDB-lite"/>
    </source>
</evidence>
<dbReference type="GO" id="GO:0022857">
    <property type="term" value="F:transmembrane transporter activity"/>
    <property type="evidence" value="ECO:0007669"/>
    <property type="project" value="InterPro"/>
</dbReference>
<comment type="subcellular location">
    <subcellularLocation>
        <location evidence="1">Cell membrane</location>
        <topology evidence="1">Multi-pass membrane protein</topology>
    </subcellularLocation>
</comment>
<evidence type="ECO:0000256" key="1">
    <source>
        <dbReference type="ARBA" id="ARBA00004651"/>
    </source>
</evidence>
<feature type="transmembrane region" description="Helical" evidence="9">
    <location>
        <begin position="34"/>
        <end position="56"/>
    </location>
</feature>
<keyword evidence="4" id="KW-0997">Cell inner membrane</keyword>
<feature type="transmembrane region" description="Helical" evidence="9">
    <location>
        <begin position="92"/>
        <end position="117"/>
    </location>
</feature>
<keyword evidence="7 9" id="KW-0472">Membrane</keyword>
<accession>Q2RUQ9</accession>
<keyword evidence="2" id="KW-0813">Transport</keyword>
<feature type="transmembrane region" description="Helical" evidence="9">
    <location>
        <begin position="295"/>
        <end position="316"/>
    </location>
</feature>
<dbReference type="InterPro" id="IPR001851">
    <property type="entry name" value="ABC_transp_permease"/>
</dbReference>
<evidence type="ECO:0000256" key="7">
    <source>
        <dbReference type="ARBA" id="ARBA00023136"/>
    </source>
</evidence>
<feature type="transmembrane region" description="Helical" evidence="9">
    <location>
        <begin position="68"/>
        <end position="86"/>
    </location>
</feature>
<dbReference type="PANTHER" id="PTHR32196">
    <property type="entry name" value="ABC TRANSPORTER PERMEASE PROTEIN YPHD-RELATED-RELATED"/>
    <property type="match status" value="1"/>
</dbReference>
<keyword evidence="3" id="KW-1003">Cell membrane</keyword>
<keyword evidence="6 9" id="KW-1133">Transmembrane helix</keyword>
<feature type="transmembrane region" description="Helical" evidence="9">
    <location>
        <begin position="270"/>
        <end position="289"/>
    </location>
</feature>
<dbReference type="EnsemblBacteria" id="ABC22136">
    <property type="protein sequence ID" value="ABC22136"/>
    <property type="gene ID" value="Rru_A1335"/>
</dbReference>
<dbReference type="RefSeq" id="WP_011389090.1">
    <property type="nucleotide sequence ID" value="NC_007643.1"/>
</dbReference>
<evidence type="ECO:0000256" key="6">
    <source>
        <dbReference type="ARBA" id="ARBA00022989"/>
    </source>
</evidence>
<evidence type="ECO:0000256" key="9">
    <source>
        <dbReference type="SAM" id="Phobius"/>
    </source>
</evidence>
<dbReference type="PATRIC" id="fig|269796.9.peg.1403"/>
<dbReference type="Proteomes" id="UP000001929">
    <property type="component" value="Chromosome"/>
</dbReference>
<dbReference type="eggNOG" id="COG1172">
    <property type="taxonomic scope" value="Bacteria"/>
</dbReference>
<dbReference type="HOGENOM" id="CLU_028880_0_0_5"/>
<dbReference type="KEGG" id="rru:Rru_A1335"/>
<evidence type="ECO:0000256" key="2">
    <source>
        <dbReference type="ARBA" id="ARBA00022448"/>
    </source>
</evidence>
<dbReference type="EMBL" id="CP000230">
    <property type="protein sequence ID" value="ABC22136.1"/>
    <property type="molecule type" value="Genomic_DNA"/>
</dbReference>
<feature type="transmembrane region" description="Helical" evidence="9">
    <location>
        <begin position="214"/>
        <end position="233"/>
    </location>
</feature>
<keyword evidence="5 9" id="KW-0812">Transmembrane</keyword>
<evidence type="ECO:0000313" key="11">
    <source>
        <dbReference type="Proteomes" id="UP000001929"/>
    </source>
</evidence>
<feature type="transmembrane region" description="Helical" evidence="9">
    <location>
        <begin position="165"/>
        <end position="185"/>
    </location>
</feature>
<organism evidence="10 11">
    <name type="scientific">Rhodospirillum rubrum (strain ATCC 11170 / ATH 1.1.1 / DSM 467 / LMG 4362 / NCIMB 8255 / S1)</name>
    <dbReference type="NCBI Taxonomy" id="269796"/>
    <lineage>
        <taxon>Bacteria</taxon>
        <taxon>Pseudomonadati</taxon>
        <taxon>Pseudomonadota</taxon>
        <taxon>Alphaproteobacteria</taxon>
        <taxon>Rhodospirillales</taxon>
        <taxon>Rhodospirillaceae</taxon>
        <taxon>Rhodospirillum</taxon>
    </lineage>
</organism>
<proteinExistence type="predicted"/>
<dbReference type="PhylomeDB" id="Q2RUQ9"/>
<dbReference type="PANTHER" id="PTHR32196:SF21">
    <property type="entry name" value="ABC TRANSPORTER PERMEASE PROTEIN YPHD-RELATED"/>
    <property type="match status" value="1"/>
</dbReference>
<gene>
    <name evidence="10" type="ordered locus">Rru_A1335</name>
</gene>
<evidence type="ECO:0000313" key="10">
    <source>
        <dbReference type="EMBL" id="ABC22136.1"/>
    </source>
</evidence>
<evidence type="ECO:0000256" key="5">
    <source>
        <dbReference type="ARBA" id="ARBA00022692"/>
    </source>
</evidence>